<feature type="region of interest" description="Disordered" evidence="2">
    <location>
        <begin position="1"/>
        <end position="20"/>
    </location>
</feature>
<protein>
    <submittedName>
        <fullName evidence="3">Uncharacterized protein</fullName>
    </submittedName>
</protein>
<comment type="similarity">
    <text evidence="1">Belongs to the TolB family.</text>
</comment>
<dbReference type="PANTHER" id="PTHR36842:SF1">
    <property type="entry name" value="PROTEIN TOLB"/>
    <property type="match status" value="1"/>
</dbReference>
<dbReference type="Gene3D" id="2.120.10.30">
    <property type="entry name" value="TolB, C-terminal domain"/>
    <property type="match status" value="1"/>
</dbReference>
<feature type="region of interest" description="Disordered" evidence="2">
    <location>
        <begin position="269"/>
        <end position="289"/>
    </location>
</feature>
<dbReference type="EMBL" id="BAAAQY010000002">
    <property type="protein sequence ID" value="GAA2226557.1"/>
    <property type="molecule type" value="Genomic_DNA"/>
</dbReference>
<dbReference type="InterPro" id="IPR011042">
    <property type="entry name" value="6-blade_b-propeller_TolB-like"/>
</dbReference>
<proteinExistence type="inferred from homology"/>
<dbReference type="PANTHER" id="PTHR36842">
    <property type="entry name" value="PROTEIN TOLB HOMOLOG"/>
    <property type="match status" value="1"/>
</dbReference>
<evidence type="ECO:0000313" key="3">
    <source>
        <dbReference type="EMBL" id="GAA2226557.1"/>
    </source>
</evidence>
<dbReference type="InterPro" id="IPR011659">
    <property type="entry name" value="WD40"/>
</dbReference>
<evidence type="ECO:0000256" key="1">
    <source>
        <dbReference type="ARBA" id="ARBA00009820"/>
    </source>
</evidence>
<organism evidence="3 4">
    <name type="scientific">Herbiconiux moechotypicola</name>
    <dbReference type="NCBI Taxonomy" id="637393"/>
    <lineage>
        <taxon>Bacteria</taxon>
        <taxon>Bacillati</taxon>
        <taxon>Actinomycetota</taxon>
        <taxon>Actinomycetes</taxon>
        <taxon>Micrococcales</taxon>
        <taxon>Microbacteriaceae</taxon>
        <taxon>Herbiconiux</taxon>
    </lineage>
</organism>
<keyword evidence="4" id="KW-1185">Reference proteome</keyword>
<evidence type="ECO:0000313" key="4">
    <source>
        <dbReference type="Proteomes" id="UP001500929"/>
    </source>
</evidence>
<sequence>MEAVPAGGYDQSQFESTGPALTAKGMGQSYSADGAFTVFESDELLTPDAVGPLRHVYRRSASDGTLELVSRRVSPAQPQGSSFSASISADGRWIAYQTTDAGVFADDLPAPGTSQIALVDMTTREVVRVSSPAGEVPESGDPGAGSDEGAAVSSLPMVSADGSTVVFVSNQPGMSSHGAATGNIPTVERFDRLTGRITNVSSGRNRVSGDMETADGISTDPTVSADGRYVAFTSSASNLAIVGSHEAFAAGGSDVYRWDAVRGTTERISLPADGDVDSSTTESESSFGASISADGNRVAFISAASDLVASDQIRPTAHGMTDAYLRVLDSATSRRLSMVLVDESQPEVPDSAGRVSPSTVRVRTWFSAPLSTTSAAISADGRSVLLTSLSPLLAVHGRCSGCQNFVDDNGALDVYQAQLDGEGRVLGMRPVSVKRTNQDTGNTTISARVRRSTTGGGDSVADGRTPATADGGLVAFSSQAGDLRGIASVRQIASAGPPDWLTAEYLPVYADSGEPDEKGEAVRTFTIAANSFNPHLAVPTALIDTQVRSPLEPRAYETRPGRLRELNEAPVRGSLSSAFATPILESGASIGYEVVISAATSGSAELVLELEGVAEARGVLLPAGWSRASSDRAGTITLVNPHVEAGSVTTITLQVSHERPDTGRASVVVIASLNGDRALASAATATVLPPSPQCIGTGARAIAIAGVPLRLTGVQCRPGASADGTRALPSTLRATALHGTVALDAEGTLRYTADPDHLGDDTITVTALDAWSRRSGRVDIPIGVTSNVVSRPDEYRVEQGSTLVTSATSGVLGNDTIPGGTELSDWRIQRGAPPEHGDLAMNDATGAFSFSPEPGFHGTVSFSYRVNGVGRFTDARSVVVPVVVHVEAAGSDG</sequence>
<gene>
    <name evidence="3" type="ORF">GCM10009851_08160</name>
</gene>
<name>A0ABN3DBE7_9MICO</name>
<dbReference type="Pfam" id="PF17963">
    <property type="entry name" value="Big_9"/>
    <property type="match status" value="1"/>
</dbReference>
<comment type="caution">
    <text evidence="3">The sequence shown here is derived from an EMBL/GenBank/DDBJ whole genome shotgun (WGS) entry which is preliminary data.</text>
</comment>
<dbReference type="Proteomes" id="UP001500929">
    <property type="component" value="Unassembled WGS sequence"/>
</dbReference>
<dbReference type="SUPFAM" id="SSF82171">
    <property type="entry name" value="DPP6 N-terminal domain-like"/>
    <property type="match status" value="2"/>
</dbReference>
<accession>A0ABN3DBE7</accession>
<evidence type="ECO:0000256" key="2">
    <source>
        <dbReference type="SAM" id="MobiDB-lite"/>
    </source>
</evidence>
<feature type="region of interest" description="Disordered" evidence="2">
    <location>
        <begin position="130"/>
        <end position="151"/>
    </location>
</feature>
<reference evidence="3 4" key="1">
    <citation type="journal article" date="2019" name="Int. J. Syst. Evol. Microbiol.">
        <title>The Global Catalogue of Microorganisms (GCM) 10K type strain sequencing project: providing services to taxonomists for standard genome sequencing and annotation.</title>
        <authorList>
            <consortium name="The Broad Institute Genomics Platform"/>
            <consortium name="The Broad Institute Genome Sequencing Center for Infectious Disease"/>
            <person name="Wu L."/>
            <person name="Ma J."/>
        </authorList>
    </citation>
    <scope>NUCLEOTIDE SEQUENCE [LARGE SCALE GENOMIC DNA]</scope>
    <source>
        <strain evidence="3 4">JCM 16117</strain>
    </source>
</reference>
<dbReference type="Pfam" id="PF07676">
    <property type="entry name" value="PD40"/>
    <property type="match status" value="2"/>
</dbReference>